<dbReference type="AlphaFoldDB" id="A0A5E5AMA8"/>
<dbReference type="PROSITE" id="PS51257">
    <property type="entry name" value="PROKAR_LIPOPROTEIN"/>
    <property type="match status" value="1"/>
</dbReference>
<dbReference type="Proteomes" id="UP000414136">
    <property type="component" value="Unassembled WGS sequence"/>
</dbReference>
<keyword evidence="3" id="KW-1185">Reference proteome</keyword>
<evidence type="ECO:0000313" key="3">
    <source>
        <dbReference type="Proteomes" id="UP000414136"/>
    </source>
</evidence>
<proteinExistence type="predicted"/>
<evidence type="ECO:0000313" key="2">
    <source>
        <dbReference type="EMBL" id="VVE74157.1"/>
    </source>
</evidence>
<protein>
    <submittedName>
        <fullName evidence="2">Uncharacterized protein</fullName>
    </submittedName>
</protein>
<evidence type="ECO:0000256" key="1">
    <source>
        <dbReference type="SAM" id="Phobius"/>
    </source>
</evidence>
<name>A0A5E5AMA8_9BURK</name>
<accession>A0A5E5AMA8</accession>
<keyword evidence="1" id="KW-0472">Membrane</keyword>
<dbReference type="EMBL" id="CABPSQ010000013">
    <property type="protein sequence ID" value="VVE74157.1"/>
    <property type="molecule type" value="Genomic_DNA"/>
</dbReference>
<reference evidence="2 3" key="1">
    <citation type="submission" date="2019-08" db="EMBL/GenBank/DDBJ databases">
        <authorList>
            <person name="Peeters C."/>
        </authorList>
    </citation>
    <scope>NUCLEOTIDE SEQUENCE [LARGE SCALE GENOMIC DNA]</scope>
    <source>
        <strain evidence="2 3">LMG 31118</strain>
    </source>
</reference>
<keyword evidence="1" id="KW-1133">Transmembrane helix</keyword>
<sequence length="33" mass="3296">MRDFDAVGAILIFGAIGCLIIAGCCAGGLLMLP</sequence>
<keyword evidence="1" id="KW-0812">Transmembrane</keyword>
<gene>
    <name evidence="2" type="ORF">PCA31118_04692</name>
</gene>
<organism evidence="2 3">
    <name type="scientific">Pandoraea captiosa</name>
    <dbReference type="NCBI Taxonomy" id="2508302"/>
    <lineage>
        <taxon>Bacteria</taxon>
        <taxon>Pseudomonadati</taxon>
        <taxon>Pseudomonadota</taxon>
        <taxon>Betaproteobacteria</taxon>
        <taxon>Burkholderiales</taxon>
        <taxon>Burkholderiaceae</taxon>
        <taxon>Pandoraea</taxon>
    </lineage>
</organism>
<feature type="transmembrane region" description="Helical" evidence="1">
    <location>
        <begin position="6"/>
        <end position="32"/>
    </location>
</feature>